<dbReference type="Proteomes" id="UP001139648">
    <property type="component" value="Unassembled WGS sequence"/>
</dbReference>
<evidence type="ECO:0000313" key="3">
    <source>
        <dbReference type="Proteomes" id="UP001139648"/>
    </source>
</evidence>
<comment type="caution">
    <text evidence="2">The sequence shown here is derived from an EMBL/GenBank/DDBJ whole genome shotgun (WGS) entry which is preliminary data.</text>
</comment>
<protein>
    <submittedName>
        <fullName evidence="2">Uncharacterized protein</fullName>
    </submittedName>
</protein>
<reference evidence="2" key="1">
    <citation type="submission" date="2022-06" db="EMBL/GenBank/DDBJ databases">
        <title>Sequencing the genomes of 1000 actinobacteria strains.</title>
        <authorList>
            <person name="Klenk H.-P."/>
        </authorList>
    </citation>
    <scope>NUCLEOTIDE SEQUENCE</scope>
    <source>
        <strain evidence="2">DSM 46694</strain>
    </source>
</reference>
<evidence type="ECO:0000313" key="2">
    <source>
        <dbReference type="EMBL" id="MCP2353259.1"/>
    </source>
</evidence>
<name>A0A9X2JYM1_9ACTN</name>
<keyword evidence="3" id="KW-1185">Reference proteome</keyword>
<dbReference type="EMBL" id="JAMZEB010000001">
    <property type="protein sequence ID" value="MCP2353259.1"/>
    <property type="molecule type" value="Genomic_DNA"/>
</dbReference>
<accession>A0A9X2JYM1</accession>
<organism evidence="2 3">
    <name type="scientific">Nonomuraea thailandensis</name>
    <dbReference type="NCBI Taxonomy" id="1188745"/>
    <lineage>
        <taxon>Bacteria</taxon>
        <taxon>Bacillati</taxon>
        <taxon>Actinomycetota</taxon>
        <taxon>Actinomycetes</taxon>
        <taxon>Streptosporangiales</taxon>
        <taxon>Streptosporangiaceae</taxon>
        <taxon>Nonomuraea</taxon>
    </lineage>
</organism>
<gene>
    <name evidence="2" type="ORF">HD597_000279</name>
</gene>
<sequence length="64" mass="7091">MRPGHRNGHCPTTVKTSSGPITIARPRRRGTTEKFASRLFDTGASRTHTLDARHRLLHAPPVHA</sequence>
<dbReference type="AlphaFoldDB" id="A0A9X2JYM1"/>
<feature type="region of interest" description="Disordered" evidence="1">
    <location>
        <begin position="1"/>
        <end position="33"/>
    </location>
</feature>
<evidence type="ECO:0000256" key="1">
    <source>
        <dbReference type="SAM" id="MobiDB-lite"/>
    </source>
</evidence>
<proteinExistence type="predicted"/>